<feature type="chain" id="PRO_5013870622" evidence="1">
    <location>
        <begin position="23"/>
        <end position="147"/>
    </location>
</feature>
<name>A0A2H1WZU0_SPOFR</name>
<dbReference type="Pfam" id="PF01395">
    <property type="entry name" value="PBP_GOBP"/>
    <property type="match status" value="1"/>
</dbReference>
<dbReference type="Gene3D" id="1.10.238.20">
    <property type="entry name" value="Pheromone/general odorant binding protein domain"/>
    <property type="match status" value="1"/>
</dbReference>
<dbReference type="AlphaFoldDB" id="A0A2H1WZU0"/>
<organism evidence="2">
    <name type="scientific">Spodoptera frugiperda</name>
    <name type="common">Fall armyworm</name>
    <dbReference type="NCBI Taxonomy" id="7108"/>
    <lineage>
        <taxon>Eukaryota</taxon>
        <taxon>Metazoa</taxon>
        <taxon>Ecdysozoa</taxon>
        <taxon>Arthropoda</taxon>
        <taxon>Hexapoda</taxon>
        <taxon>Insecta</taxon>
        <taxon>Pterygota</taxon>
        <taxon>Neoptera</taxon>
        <taxon>Endopterygota</taxon>
        <taxon>Lepidoptera</taxon>
        <taxon>Glossata</taxon>
        <taxon>Ditrysia</taxon>
        <taxon>Noctuoidea</taxon>
        <taxon>Noctuidae</taxon>
        <taxon>Amphipyrinae</taxon>
        <taxon>Spodoptera</taxon>
    </lineage>
</organism>
<evidence type="ECO:0000313" key="2">
    <source>
        <dbReference type="EMBL" id="SOQ58609.1"/>
    </source>
</evidence>
<keyword evidence="1" id="KW-0732">Signal</keyword>
<dbReference type="InterPro" id="IPR036728">
    <property type="entry name" value="PBP_GOBP_sf"/>
</dbReference>
<sequence>MSKFTCIVFCAVAMSLCVFVESQEANSIFHGAIKPLIVECAKEYGLSQDTLQKSRGPDGLKNLPPCFIGCVLKKFDIIDDKGKYDADSGIAAIKKLLPNNEYLEKITAVLKDCESVNDKTVSDGDAGCERAVLGALCYMEHKTVVLA</sequence>
<proteinExistence type="predicted"/>
<dbReference type="GO" id="GO:0005549">
    <property type="term" value="F:odorant binding"/>
    <property type="evidence" value="ECO:0007669"/>
    <property type="project" value="InterPro"/>
</dbReference>
<dbReference type="EMBL" id="ODYU01012344">
    <property type="protein sequence ID" value="SOQ58609.1"/>
    <property type="molecule type" value="Genomic_DNA"/>
</dbReference>
<reference evidence="2" key="1">
    <citation type="submission" date="2016-07" db="EMBL/GenBank/DDBJ databases">
        <authorList>
            <person name="Bretaudeau A."/>
        </authorList>
    </citation>
    <scope>NUCLEOTIDE SEQUENCE</scope>
    <source>
        <strain evidence="2">Rice</strain>
        <tissue evidence="2">Whole body</tissue>
    </source>
</reference>
<dbReference type="InterPro" id="IPR006170">
    <property type="entry name" value="PBP/GOBP"/>
</dbReference>
<gene>
    <name evidence="2" type="primary">SFRICE009062.1</name>
    <name evidence="2" type="ORF">SFRICE_009062.1</name>
</gene>
<feature type="signal peptide" evidence="1">
    <location>
        <begin position="1"/>
        <end position="22"/>
    </location>
</feature>
<protein>
    <submittedName>
        <fullName evidence="2">SFRICE009062.1</fullName>
    </submittedName>
</protein>
<accession>A0A2H1WZU0</accession>
<dbReference type="CDD" id="cd23992">
    <property type="entry name" value="PBP_GOBP"/>
    <property type="match status" value="1"/>
</dbReference>
<dbReference type="SUPFAM" id="SSF47565">
    <property type="entry name" value="Insect pheromone/odorant-binding proteins"/>
    <property type="match status" value="1"/>
</dbReference>
<dbReference type="SMART" id="SM00708">
    <property type="entry name" value="PhBP"/>
    <property type="match status" value="1"/>
</dbReference>
<evidence type="ECO:0000256" key="1">
    <source>
        <dbReference type="SAM" id="SignalP"/>
    </source>
</evidence>